<gene>
    <name evidence="2" type="ORF">PARMNEM_LOCUS1359</name>
</gene>
<dbReference type="Proteomes" id="UP001314205">
    <property type="component" value="Unassembled WGS sequence"/>
</dbReference>
<name>A0AAV1K8S9_9NEOP</name>
<evidence type="ECO:0000313" key="3">
    <source>
        <dbReference type="Proteomes" id="UP001314205"/>
    </source>
</evidence>
<proteinExistence type="predicted"/>
<dbReference type="GO" id="GO:0046983">
    <property type="term" value="F:protein dimerization activity"/>
    <property type="evidence" value="ECO:0007669"/>
    <property type="project" value="InterPro"/>
</dbReference>
<evidence type="ECO:0000313" key="2">
    <source>
        <dbReference type="EMBL" id="CAK1579413.1"/>
    </source>
</evidence>
<feature type="domain" description="HAT C-terminal dimerisation" evidence="1">
    <location>
        <begin position="126"/>
        <end position="159"/>
    </location>
</feature>
<reference evidence="2 3" key="1">
    <citation type="submission" date="2023-11" db="EMBL/GenBank/DDBJ databases">
        <authorList>
            <person name="Hedman E."/>
            <person name="Englund M."/>
            <person name="Stromberg M."/>
            <person name="Nyberg Akerstrom W."/>
            <person name="Nylinder S."/>
            <person name="Jareborg N."/>
            <person name="Kallberg Y."/>
            <person name="Kronander E."/>
        </authorList>
    </citation>
    <scope>NUCLEOTIDE SEQUENCE [LARGE SCALE GENOMIC DNA]</scope>
</reference>
<protein>
    <recommendedName>
        <fullName evidence="1">HAT C-terminal dimerisation domain-containing protein</fullName>
    </recommendedName>
</protein>
<dbReference type="InterPro" id="IPR008906">
    <property type="entry name" value="HATC_C_dom"/>
</dbReference>
<dbReference type="SUPFAM" id="SSF53098">
    <property type="entry name" value="Ribonuclease H-like"/>
    <property type="match status" value="1"/>
</dbReference>
<comment type="caution">
    <text evidence="2">The sequence shown here is derived from an EMBL/GenBank/DDBJ whole genome shotgun (WGS) entry which is preliminary data.</text>
</comment>
<dbReference type="AlphaFoldDB" id="A0AAV1K8S9"/>
<dbReference type="EMBL" id="CAVLGL010000002">
    <property type="protein sequence ID" value="CAK1579413.1"/>
    <property type="molecule type" value="Genomic_DNA"/>
</dbReference>
<sequence length="184" mass="21695">MLGHIRSWLQVQNTDQHIPEIKNVIEHLHKELNHRFGHIKSNILNAESIILDPRFKNKGFQDSRLYGRALQDLKLKIGRSSSRTTIMPAMETVQPEPCPNHSIWFEFDQEVVRQTADKPTAAGIVELDKYLQEPLLKRTEDLLKWWHARRNIYPLLFNCFEKTQSRRYVSSLRENIFESGIYAE</sequence>
<keyword evidence="3" id="KW-1185">Reference proteome</keyword>
<accession>A0AAV1K8S9</accession>
<dbReference type="Pfam" id="PF05699">
    <property type="entry name" value="Dimer_Tnp_hAT"/>
    <property type="match status" value="1"/>
</dbReference>
<dbReference type="InterPro" id="IPR012337">
    <property type="entry name" value="RNaseH-like_sf"/>
</dbReference>
<organism evidence="2 3">
    <name type="scientific">Parnassius mnemosyne</name>
    <name type="common">clouded apollo</name>
    <dbReference type="NCBI Taxonomy" id="213953"/>
    <lineage>
        <taxon>Eukaryota</taxon>
        <taxon>Metazoa</taxon>
        <taxon>Ecdysozoa</taxon>
        <taxon>Arthropoda</taxon>
        <taxon>Hexapoda</taxon>
        <taxon>Insecta</taxon>
        <taxon>Pterygota</taxon>
        <taxon>Neoptera</taxon>
        <taxon>Endopterygota</taxon>
        <taxon>Lepidoptera</taxon>
        <taxon>Glossata</taxon>
        <taxon>Ditrysia</taxon>
        <taxon>Papilionoidea</taxon>
        <taxon>Papilionidae</taxon>
        <taxon>Parnassiinae</taxon>
        <taxon>Parnassini</taxon>
        <taxon>Parnassius</taxon>
        <taxon>Driopa</taxon>
    </lineage>
</organism>
<evidence type="ECO:0000259" key="1">
    <source>
        <dbReference type="Pfam" id="PF05699"/>
    </source>
</evidence>